<dbReference type="EMBL" id="UZAG01019646">
    <property type="protein sequence ID" value="VDO44431.1"/>
    <property type="molecule type" value="Genomic_DNA"/>
</dbReference>
<dbReference type="AlphaFoldDB" id="A0A0R3R4P7"/>
<accession>A0A0R3R4P7</accession>
<protein>
    <submittedName>
        <fullName evidence="3">Transposase</fullName>
    </submittedName>
</protein>
<proteinExistence type="predicted"/>
<gene>
    <name evidence="1" type="ORF">BTMF_LOCUS12982</name>
</gene>
<keyword evidence="2" id="KW-1185">Reference proteome</keyword>
<reference evidence="3" key="1">
    <citation type="submission" date="2017-02" db="UniProtKB">
        <authorList>
            <consortium name="WormBaseParasite"/>
        </authorList>
    </citation>
    <scope>IDENTIFICATION</scope>
</reference>
<reference evidence="1 2" key="2">
    <citation type="submission" date="2018-11" db="EMBL/GenBank/DDBJ databases">
        <authorList>
            <consortium name="Pathogen Informatics"/>
        </authorList>
    </citation>
    <scope>NUCLEOTIDE SEQUENCE [LARGE SCALE GENOMIC DNA]</scope>
</reference>
<sequence>MSSRKKILSLNTNWFPRIKKKTHFTESNSTVTLEVPFIDQCIVGLDIRKIAC</sequence>
<name>A0A0R3R4P7_9BILA</name>
<evidence type="ECO:0000313" key="3">
    <source>
        <dbReference type="WBParaSite" id="BTMF_0001498701-mRNA-1"/>
    </source>
</evidence>
<dbReference type="WBParaSite" id="BTMF_0001498701-mRNA-1">
    <property type="protein sequence ID" value="BTMF_0001498701-mRNA-1"/>
    <property type="gene ID" value="BTMF_0001498701"/>
</dbReference>
<organism evidence="3">
    <name type="scientific">Brugia timori</name>
    <dbReference type="NCBI Taxonomy" id="42155"/>
    <lineage>
        <taxon>Eukaryota</taxon>
        <taxon>Metazoa</taxon>
        <taxon>Ecdysozoa</taxon>
        <taxon>Nematoda</taxon>
        <taxon>Chromadorea</taxon>
        <taxon>Rhabditida</taxon>
        <taxon>Spirurina</taxon>
        <taxon>Spiruromorpha</taxon>
        <taxon>Filarioidea</taxon>
        <taxon>Onchocercidae</taxon>
        <taxon>Brugia</taxon>
    </lineage>
</organism>
<evidence type="ECO:0000313" key="1">
    <source>
        <dbReference type="EMBL" id="VDO44431.1"/>
    </source>
</evidence>
<dbReference type="Proteomes" id="UP000280834">
    <property type="component" value="Unassembled WGS sequence"/>
</dbReference>
<evidence type="ECO:0000313" key="2">
    <source>
        <dbReference type="Proteomes" id="UP000280834"/>
    </source>
</evidence>